<feature type="compositionally biased region" description="Polar residues" evidence="2">
    <location>
        <begin position="268"/>
        <end position="291"/>
    </location>
</feature>
<dbReference type="InterPro" id="IPR019448">
    <property type="entry name" value="NT-C2"/>
</dbReference>
<dbReference type="Gene3D" id="1.10.287.1490">
    <property type="match status" value="1"/>
</dbReference>
<keyword evidence="5" id="KW-1185">Reference proteome</keyword>
<feature type="region of interest" description="Disordered" evidence="2">
    <location>
        <begin position="156"/>
        <end position="291"/>
    </location>
</feature>
<evidence type="ECO:0000313" key="4">
    <source>
        <dbReference type="EMBL" id="KAE9465500.1"/>
    </source>
</evidence>
<dbReference type="PANTHER" id="PTHR47270:SF3">
    <property type="entry name" value="HYPOTETICAL PROTEIN"/>
    <property type="match status" value="1"/>
</dbReference>
<accession>A0A6A4M5Q0</accession>
<feature type="domain" description="C2 NT-type" evidence="3">
    <location>
        <begin position="1"/>
        <end position="110"/>
    </location>
</feature>
<reference evidence="4 5" key="1">
    <citation type="journal article" date="2019" name="Genome Biol. Evol.">
        <title>The Rhododendron genome and chromosomal organization provide insight into shared whole-genome duplications across the heath family (Ericaceae).</title>
        <authorList>
            <person name="Soza V.L."/>
            <person name="Lindsley D."/>
            <person name="Waalkes A."/>
            <person name="Ramage E."/>
            <person name="Patwardhan R.P."/>
            <person name="Burton J.N."/>
            <person name="Adey A."/>
            <person name="Kumar A."/>
            <person name="Qiu R."/>
            <person name="Shendure J."/>
            <person name="Hall B."/>
        </authorList>
    </citation>
    <scope>NUCLEOTIDE SEQUENCE [LARGE SCALE GENOMIC DNA]</scope>
    <source>
        <strain evidence="4">RSF 1966-606</strain>
    </source>
</reference>
<proteinExistence type="predicted"/>
<name>A0A6A4M5Q0_9ERIC</name>
<dbReference type="EMBL" id="QEFC01000254">
    <property type="protein sequence ID" value="KAE9465500.1"/>
    <property type="molecule type" value="Genomic_DNA"/>
</dbReference>
<feature type="coiled-coil region" evidence="1">
    <location>
        <begin position="1090"/>
        <end position="1169"/>
    </location>
</feature>
<evidence type="ECO:0000313" key="5">
    <source>
        <dbReference type="Proteomes" id="UP000428333"/>
    </source>
</evidence>
<gene>
    <name evidence="4" type="ORF">C3L33_02590</name>
</gene>
<feature type="compositionally biased region" description="Polar residues" evidence="2">
    <location>
        <begin position="207"/>
        <end position="238"/>
    </location>
</feature>
<feature type="coiled-coil region" evidence="1">
    <location>
        <begin position="294"/>
        <end position="328"/>
    </location>
</feature>
<feature type="coiled-coil region" evidence="1">
    <location>
        <begin position="691"/>
        <end position="863"/>
    </location>
</feature>
<dbReference type="PROSITE" id="PS51840">
    <property type="entry name" value="C2_NT"/>
    <property type="match status" value="1"/>
</dbReference>
<evidence type="ECO:0000256" key="2">
    <source>
        <dbReference type="SAM" id="MobiDB-lite"/>
    </source>
</evidence>
<sequence length="1374" mass="157252">MGQALCDLISVETGKQIAKSSKAPARNGNCQWVETWTESIWFSRDDSAKAPEECLFKFVVAMGSTRSGILGEATVNMADYMSSKASVPILLPLKKCNYGSILQVHYNFQVLLLSFIITASLIGVSCLLGVKRQLETELHVFVYRVKIQCLTPRTKLRDEESKHSNSHTEEQDADHQDMESKSNGSNVGSPSSKDLSSASHPEELPSWETSFSATASHHSLNGEDNNSVGRQDSISSADSCPHINYPAEDPSRSNHSSFASRVTHKSVNDSQNQLRESPLSSARMSNASSPILNASSSKKILQAAEETIEELRAEAKMWERDARKLMLDLDVLRMEFSDQSRKQADLAMELAAAYTECDGLKKEVENMKIMLEESMLKEKSGKDSSFQSEGAIRIQKEMENEIKFQRECNDNLSMQLERSQESTIELLSVLQELEETIEKQKVEIKNLSAQELKFNDMESEENRSLLLQLEQLQDSEKKLQGKSNEAKRDSGWKNQTVPEIEMEYKCKLSSKEQEIAILEAKLSEALVSRQTDEMDTICGSKEDLMREIDALKEKLQELETDCNELTNENLELLFKLKDHKSNCTSFDNSIAISESEMSDRRSHIQDLQEKLKKTVIEKDWLAFLESSKIPDIVEQLRMAFYHVKKSWYNIPSHVSNGIESDLYDLVNFKNTDTNDPEGFADCILDSIAGLNNLLEERIVQCEEVLRNGELEMKERNVYVVEAQKMRLEKELEEKTMAFEKLEANLLSKEEEVGFLREAQEEFKSQISDLKREKIELEENMETVLRESEVTSKCLDDLQNDLMVLSSSMDSHVSENKILETKCSELEMQKQELEHQLSNLENENMQLSQSMSELEAQLRYVTDERDSCLLEIENSKSAALSLQDEIGRFRTEMEAEKPDLREKLQDTQNQCSEAQKECENLKIQNQKFQVSAEGLLEECDKLQKENGQLRKQNLDLYENLTDLETELRESKENAPSTLKWTLEIDALLQENGNLKEKLATVESLLNRTNLEKMAEIENLHMEKDQKLKSKVKLNENELDIVRRESEVKVQGLISELSSSKKDHELLVAACEKMLISLGIRRSSEEKLPTTINDLELKLTVSEHERQLLIEETANLKVQLWKVALLQDEILGLKSEKEKMEASMRSVSRDCEELKAEKIALIQKMSSLETAIAEFEESNFRKVALEEKISRVESDMLAREKDVSRANKQFELEIHRLEEEKGECLKKSQALEENLKSMEEQIKVQSQSRSKQGDTKYDDQDESPRATRVDHIAKVQLLENELAQAMEANNKFKIQLHRLLSEGRSNQADSLRKSTPEGEVVAKEIFENTKSSLERELNDLQDRYFQMSLKYAEVENQKDDLVMKLREAKNGKKFFS</sequence>
<feature type="compositionally biased region" description="Polar residues" evidence="2">
    <location>
        <begin position="181"/>
        <end position="199"/>
    </location>
</feature>
<feature type="coiled-coil region" evidence="1">
    <location>
        <begin position="430"/>
        <end position="575"/>
    </location>
</feature>
<dbReference type="PANTHER" id="PTHR47270">
    <property type="entry name" value="PROTEIN MLP1-LIKE"/>
    <property type="match status" value="1"/>
</dbReference>
<keyword evidence="1" id="KW-0175">Coiled coil</keyword>
<protein>
    <recommendedName>
        <fullName evidence="3">C2 NT-type domain-containing protein</fullName>
    </recommendedName>
</protein>
<organism evidence="4 5">
    <name type="scientific">Rhododendron williamsianum</name>
    <dbReference type="NCBI Taxonomy" id="262921"/>
    <lineage>
        <taxon>Eukaryota</taxon>
        <taxon>Viridiplantae</taxon>
        <taxon>Streptophyta</taxon>
        <taxon>Embryophyta</taxon>
        <taxon>Tracheophyta</taxon>
        <taxon>Spermatophyta</taxon>
        <taxon>Magnoliopsida</taxon>
        <taxon>eudicotyledons</taxon>
        <taxon>Gunneridae</taxon>
        <taxon>Pentapetalae</taxon>
        <taxon>asterids</taxon>
        <taxon>Ericales</taxon>
        <taxon>Ericaceae</taxon>
        <taxon>Ericoideae</taxon>
        <taxon>Rhodoreae</taxon>
        <taxon>Rhododendron</taxon>
    </lineage>
</organism>
<feature type="coiled-coil region" evidence="1">
    <location>
        <begin position="889"/>
        <end position="1003"/>
    </location>
</feature>
<feature type="region of interest" description="Disordered" evidence="2">
    <location>
        <begin position="1237"/>
        <end position="1265"/>
    </location>
</feature>
<feature type="compositionally biased region" description="Basic and acidic residues" evidence="2">
    <location>
        <begin position="156"/>
        <end position="180"/>
    </location>
</feature>
<feature type="non-terminal residue" evidence="4">
    <location>
        <position position="1"/>
    </location>
</feature>
<dbReference type="Pfam" id="PF10358">
    <property type="entry name" value="NT-C2"/>
    <property type="match status" value="1"/>
</dbReference>
<dbReference type="OrthoDB" id="658575at2759"/>
<comment type="caution">
    <text evidence="4">The sequence shown here is derived from an EMBL/GenBank/DDBJ whole genome shotgun (WGS) entry which is preliminary data.</text>
</comment>
<feature type="compositionally biased region" description="Basic and acidic residues" evidence="2">
    <location>
        <begin position="1249"/>
        <end position="1265"/>
    </location>
</feature>
<dbReference type="Proteomes" id="UP000428333">
    <property type="component" value="Linkage Group LG02"/>
</dbReference>
<evidence type="ECO:0000256" key="1">
    <source>
        <dbReference type="SAM" id="Coils"/>
    </source>
</evidence>
<evidence type="ECO:0000259" key="3">
    <source>
        <dbReference type="PROSITE" id="PS51840"/>
    </source>
</evidence>